<keyword evidence="4 9" id="KW-0503">Monooxygenase</keyword>
<feature type="binding site" evidence="6">
    <location>
        <position position="94"/>
    </location>
    <ligand>
        <name>FMN</name>
        <dbReference type="ChEBI" id="CHEBI:58210"/>
    </ligand>
</feature>
<comment type="caution">
    <text evidence="9">The sequence shown here is derived from an EMBL/GenBank/DDBJ whole genome shotgun (WGS) entry which is preliminary data.</text>
</comment>
<evidence type="ECO:0000256" key="4">
    <source>
        <dbReference type="ARBA" id="ARBA00023033"/>
    </source>
</evidence>
<dbReference type="CDD" id="cd01095">
    <property type="entry name" value="Nitrilotriacetate_monoxgenase"/>
    <property type="match status" value="1"/>
</dbReference>
<evidence type="ECO:0000256" key="3">
    <source>
        <dbReference type="ARBA" id="ARBA00023002"/>
    </source>
</evidence>
<dbReference type="InterPro" id="IPR036661">
    <property type="entry name" value="Luciferase-like_sf"/>
</dbReference>
<evidence type="ECO:0000259" key="8">
    <source>
        <dbReference type="Pfam" id="PF00296"/>
    </source>
</evidence>
<feature type="binding site" evidence="6">
    <location>
        <position position="218"/>
    </location>
    <ligand>
        <name>FMN</name>
        <dbReference type="ChEBI" id="CHEBI:58210"/>
    </ligand>
</feature>
<dbReference type="PATRIC" id="fig|294.133.peg.6050"/>
<dbReference type="GO" id="GO:0004497">
    <property type="term" value="F:monooxygenase activity"/>
    <property type="evidence" value="ECO:0007669"/>
    <property type="project" value="UniProtKB-KW"/>
</dbReference>
<accession>A0A0F4VDK7</accession>
<evidence type="ECO:0000256" key="2">
    <source>
        <dbReference type="ARBA" id="ARBA00022643"/>
    </source>
</evidence>
<keyword evidence="3" id="KW-0560">Oxidoreductase</keyword>
<feature type="binding site" evidence="6">
    <location>
        <position position="148"/>
    </location>
    <ligand>
        <name>FMN</name>
        <dbReference type="ChEBI" id="CHEBI:58210"/>
    </ligand>
</feature>
<feature type="binding site" evidence="6">
    <location>
        <position position="219"/>
    </location>
    <ligand>
        <name>FMN</name>
        <dbReference type="ChEBI" id="CHEBI:58210"/>
    </ligand>
</feature>
<evidence type="ECO:0000256" key="1">
    <source>
        <dbReference type="ARBA" id="ARBA00022630"/>
    </source>
</evidence>
<feature type="domain" description="Luciferase-like" evidence="8">
    <location>
        <begin position="22"/>
        <end position="384"/>
    </location>
</feature>
<name>A0A0F4VDK7_PSEFL</name>
<dbReference type="PIRSF" id="PIRSF000337">
    <property type="entry name" value="NTA_MOA"/>
    <property type="match status" value="1"/>
</dbReference>
<dbReference type="OrthoDB" id="6133319at2"/>
<dbReference type="Pfam" id="PF00296">
    <property type="entry name" value="Bac_luciferase"/>
    <property type="match status" value="1"/>
</dbReference>
<dbReference type="PANTHER" id="PTHR30011">
    <property type="entry name" value="ALKANESULFONATE MONOOXYGENASE-RELATED"/>
    <property type="match status" value="1"/>
</dbReference>
<evidence type="ECO:0000256" key="7">
    <source>
        <dbReference type="SAM" id="MobiDB-lite"/>
    </source>
</evidence>
<evidence type="ECO:0000313" key="9">
    <source>
        <dbReference type="EMBL" id="KJZ66866.1"/>
    </source>
</evidence>
<dbReference type="EMBL" id="LACH01000008">
    <property type="protein sequence ID" value="KJZ66866.1"/>
    <property type="molecule type" value="Genomic_DNA"/>
</dbReference>
<evidence type="ECO:0000313" key="10">
    <source>
        <dbReference type="Proteomes" id="UP000033400"/>
    </source>
</evidence>
<feature type="binding site" evidence="6">
    <location>
        <position position="57"/>
    </location>
    <ligand>
        <name>FMN</name>
        <dbReference type="ChEBI" id="CHEBI:58210"/>
    </ligand>
</feature>
<dbReference type="PANTHER" id="PTHR30011:SF16">
    <property type="entry name" value="C2H2 FINGER DOMAIN TRANSCRIPTION FACTOR (EUROFUNG)-RELATED"/>
    <property type="match status" value="1"/>
</dbReference>
<dbReference type="Gene3D" id="3.20.20.30">
    <property type="entry name" value="Luciferase-like domain"/>
    <property type="match status" value="1"/>
</dbReference>
<organism evidence="9 10">
    <name type="scientific">Pseudomonas fluorescens</name>
    <dbReference type="NCBI Taxonomy" id="294"/>
    <lineage>
        <taxon>Bacteria</taxon>
        <taxon>Pseudomonadati</taxon>
        <taxon>Pseudomonadota</taxon>
        <taxon>Gammaproteobacteria</taxon>
        <taxon>Pseudomonadales</taxon>
        <taxon>Pseudomonadaceae</taxon>
        <taxon>Pseudomonas</taxon>
    </lineage>
</organism>
<sequence length="443" mass="49314">MSERQLSLNLFIYPNGHHEAAWRHPQSVPELSMDIGYYQQLALRAEREKLDAIFFADSPSLAESGREGLRIRFEPITWLAAIAAVTQRIGLIATASTTYSEPYNLARSFSALDHLSKGRAGWNIVTTSMAAAAANFGLDKHPSAFDRYAQAEEFVQVVGDLWDSWEDDALVLDKTSGVFADGDKVHAINHVGTHYKVKGPFNSPRSPQGRPVQVQAGSSEDGRDFASRHAEAIFTAHQTLQSATEFANDIRTRAKAAGRDPRQLKILPGISPYIGSTEAEAQRKFDELNELVLPHISLGQLRRMLGVDLTGHDLDAPFPRHLINFDSSESQSSRFKLIIDIVDREKPTLRQLINRLAGARGHWVPVGTPVQIADLIEQWFRSGAADGFNVMPPAFPEGFEVFLDEVLPILRKRGLFRSEYSGSTLREHYGLNRPDSRFSLKSA</sequence>
<keyword evidence="2 6" id="KW-0288">FMN</keyword>
<dbReference type="GO" id="GO:0016705">
    <property type="term" value="F:oxidoreductase activity, acting on paired donors, with incorporation or reduction of molecular oxygen"/>
    <property type="evidence" value="ECO:0007669"/>
    <property type="project" value="InterPro"/>
</dbReference>
<dbReference type="RefSeq" id="WP_046053044.1">
    <property type="nucleotide sequence ID" value="NZ_LACH01000008.1"/>
</dbReference>
<dbReference type="InterPro" id="IPR016215">
    <property type="entry name" value="NTA_MOA"/>
</dbReference>
<evidence type="ECO:0000256" key="5">
    <source>
        <dbReference type="ARBA" id="ARBA00033748"/>
    </source>
</evidence>
<reference evidence="9 10" key="1">
    <citation type="submission" date="2015-03" db="EMBL/GenBank/DDBJ databases">
        <title>Comparative genomics of Pseudomonas insights into diversity of traits involved in vanlence and defense.</title>
        <authorList>
            <person name="Qin Y."/>
        </authorList>
    </citation>
    <scope>NUCLEOTIDE SEQUENCE [LARGE SCALE GENOMIC DNA]</scope>
    <source>
        <strain evidence="9 10">H24</strain>
    </source>
</reference>
<keyword evidence="1 6" id="KW-0285">Flavoprotein</keyword>
<dbReference type="AlphaFoldDB" id="A0A0F4VDK7"/>
<proteinExistence type="inferred from homology"/>
<gene>
    <name evidence="9" type="ORF">VD17_05715</name>
</gene>
<dbReference type="Proteomes" id="UP000033400">
    <property type="component" value="Unassembled WGS sequence"/>
</dbReference>
<evidence type="ECO:0000256" key="6">
    <source>
        <dbReference type="PIRSR" id="PIRSR000337-1"/>
    </source>
</evidence>
<dbReference type="SUPFAM" id="SSF51679">
    <property type="entry name" value="Bacterial luciferase-like"/>
    <property type="match status" value="1"/>
</dbReference>
<dbReference type="NCBIfam" id="TIGR03860">
    <property type="entry name" value="FMN_nitrolo"/>
    <property type="match status" value="1"/>
</dbReference>
<dbReference type="InterPro" id="IPR051260">
    <property type="entry name" value="Diverse_substr_monoxygenases"/>
</dbReference>
<protein>
    <submittedName>
        <fullName evidence="9">Monooxygenase</fullName>
    </submittedName>
</protein>
<feature type="region of interest" description="Disordered" evidence="7">
    <location>
        <begin position="199"/>
        <end position="222"/>
    </location>
</feature>
<dbReference type="InterPro" id="IPR011251">
    <property type="entry name" value="Luciferase-like_dom"/>
</dbReference>
<comment type="similarity">
    <text evidence="5">Belongs to the NtaA/SnaA/DszA monooxygenase family.</text>
</comment>